<feature type="transmembrane region" description="Helical" evidence="1">
    <location>
        <begin position="103"/>
        <end position="124"/>
    </location>
</feature>
<dbReference type="RefSeq" id="WP_262397508.1">
    <property type="nucleotide sequence ID" value="NZ_JACRTC010000003.1"/>
</dbReference>
<accession>A0A926EAN8</accession>
<dbReference type="AlphaFoldDB" id="A0A926EAN8"/>
<name>A0A926EAN8_9FIRM</name>
<keyword evidence="3" id="KW-1185">Reference proteome</keyword>
<feature type="transmembrane region" description="Helical" evidence="1">
    <location>
        <begin position="75"/>
        <end position="96"/>
    </location>
</feature>
<sequence length="173" mass="18363">MQQNTTRRLTYAALMLALGILIPMVFHTFQISGGIFLPMHIPVLLCGFLCGPQFGALCGLVVPLISSLITGMPPMYPTAVAMALELLAYGLMTGLLRKKCNVYLALILSMLVGRAVSGCANLVLLGLAGKSYTLNVFLSSAFVTALPGIIIQLILVPLILIVMKKAGLTDLGK</sequence>
<protein>
    <submittedName>
        <fullName evidence="2">ECF transporter S component</fullName>
    </submittedName>
</protein>
<organism evidence="2 3">
    <name type="scientific">Zongyangia hominis</name>
    <dbReference type="NCBI Taxonomy" id="2763677"/>
    <lineage>
        <taxon>Bacteria</taxon>
        <taxon>Bacillati</taxon>
        <taxon>Bacillota</taxon>
        <taxon>Clostridia</taxon>
        <taxon>Eubacteriales</taxon>
        <taxon>Oscillospiraceae</taxon>
        <taxon>Zongyangia</taxon>
    </lineage>
</organism>
<dbReference type="Gene3D" id="1.10.1760.20">
    <property type="match status" value="1"/>
</dbReference>
<dbReference type="GO" id="GO:0022857">
    <property type="term" value="F:transmembrane transporter activity"/>
    <property type="evidence" value="ECO:0007669"/>
    <property type="project" value="InterPro"/>
</dbReference>
<evidence type="ECO:0000313" key="3">
    <source>
        <dbReference type="Proteomes" id="UP000660861"/>
    </source>
</evidence>
<dbReference type="Proteomes" id="UP000660861">
    <property type="component" value="Unassembled WGS sequence"/>
</dbReference>
<evidence type="ECO:0000256" key="1">
    <source>
        <dbReference type="SAM" id="Phobius"/>
    </source>
</evidence>
<reference evidence="2" key="1">
    <citation type="submission" date="2020-08" db="EMBL/GenBank/DDBJ databases">
        <title>Genome public.</title>
        <authorList>
            <person name="Liu C."/>
            <person name="Sun Q."/>
        </authorList>
    </citation>
    <scope>NUCLEOTIDE SEQUENCE</scope>
    <source>
        <strain evidence="2">NSJ-54</strain>
    </source>
</reference>
<gene>
    <name evidence="2" type="ORF">H8709_06160</name>
</gene>
<keyword evidence="1" id="KW-0472">Membrane</keyword>
<feature type="transmembrane region" description="Helical" evidence="1">
    <location>
        <begin position="136"/>
        <end position="163"/>
    </location>
</feature>
<dbReference type="InterPro" id="IPR024529">
    <property type="entry name" value="ECF_trnsprt_substrate-spec"/>
</dbReference>
<keyword evidence="1" id="KW-0812">Transmembrane</keyword>
<keyword evidence="1" id="KW-1133">Transmembrane helix</keyword>
<dbReference type="EMBL" id="JACRTC010000003">
    <property type="protein sequence ID" value="MBC8570412.1"/>
    <property type="molecule type" value="Genomic_DNA"/>
</dbReference>
<dbReference type="Pfam" id="PF12822">
    <property type="entry name" value="ECF_trnsprt"/>
    <property type="match status" value="1"/>
</dbReference>
<comment type="caution">
    <text evidence="2">The sequence shown here is derived from an EMBL/GenBank/DDBJ whole genome shotgun (WGS) entry which is preliminary data.</text>
</comment>
<proteinExistence type="predicted"/>
<evidence type="ECO:0000313" key="2">
    <source>
        <dbReference type="EMBL" id="MBC8570412.1"/>
    </source>
</evidence>
<feature type="transmembrane region" description="Helical" evidence="1">
    <location>
        <begin position="12"/>
        <end position="29"/>
    </location>
</feature>